<evidence type="ECO:0000256" key="3">
    <source>
        <dbReference type="ARBA" id="ARBA00023125"/>
    </source>
</evidence>
<dbReference type="GO" id="GO:0043138">
    <property type="term" value="F:3'-5' DNA helicase activity"/>
    <property type="evidence" value="ECO:0007669"/>
    <property type="project" value="TreeGrafter"/>
</dbReference>
<dbReference type="GO" id="GO:0005694">
    <property type="term" value="C:chromosome"/>
    <property type="evidence" value="ECO:0007669"/>
    <property type="project" value="TreeGrafter"/>
</dbReference>
<reference evidence="8" key="1">
    <citation type="submission" date="2017-08" db="EMBL/GenBank/DDBJ databases">
        <authorList>
            <person name="Grouzdev D.S."/>
            <person name="Gaisin V.A."/>
            <person name="Rysina M.S."/>
            <person name="Gorlenko V.M."/>
        </authorList>
    </citation>
    <scope>NUCLEOTIDE SEQUENCE [LARGE SCALE GENOMIC DNA]</scope>
    <source>
        <strain evidence="8">Kir15-3F</strain>
    </source>
</reference>
<dbReference type="PROSITE" id="PS51194">
    <property type="entry name" value="HELICASE_CTER"/>
    <property type="match status" value="1"/>
</dbReference>
<organism evidence="7 8">
    <name type="scientific">Candidatus Viridilinea mediisalina</name>
    <dbReference type="NCBI Taxonomy" id="2024553"/>
    <lineage>
        <taxon>Bacteria</taxon>
        <taxon>Bacillati</taxon>
        <taxon>Chloroflexota</taxon>
        <taxon>Chloroflexia</taxon>
        <taxon>Chloroflexales</taxon>
        <taxon>Chloroflexineae</taxon>
        <taxon>Oscillochloridaceae</taxon>
        <taxon>Candidatus Viridilinea</taxon>
    </lineage>
</organism>
<dbReference type="Pfam" id="PF00271">
    <property type="entry name" value="Helicase_C"/>
    <property type="match status" value="1"/>
</dbReference>
<gene>
    <name evidence="7" type="ORF">CJ255_13060</name>
</gene>
<keyword evidence="3" id="KW-0238">DNA-binding</keyword>
<dbReference type="InterPro" id="IPR027417">
    <property type="entry name" value="P-loop_NTPase"/>
</dbReference>
<keyword evidence="8" id="KW-1185">Reference proteome</keyword>
<dbReference type="GO" id="GO:0003677">
    <property type="term" value="F:DNA binding"/>
    <property type="evidence" value="ECO:0007669"/>
    <property type="project" value="UniProtKB-KW"/>
</dbReference>
<dbReference type="PROSITE" id="PS51192">
    <property type="entry name" value="HELICASE_ATP_BIND_1"/>
    <property type="match status" value="1"/>
</dbReference>
<dbReference type="InterPro" id="IPR011545">
    <property type="entry name" value="DEAD/DEAH_box_helicase_dom"/>
</dbReference>
<dbReference type="GO" id="GO:0000724">
    <property type="term" value="P:double-strand break repair via homologous recombination"/>
    <property type="evidence" value="ECO:0007669"/>
    <property type="project" value="TreeGrafter"/>
</dbReference>
<evidence type="ECO:0008006" key="9">
    <source>
        <dbReference type="Google" id="ProtNLM"/>
    </source>
</evidence>
<proteinExistence type="predicted"/>
<dbReference type="PANTHER" id="PTHR13710:SF153">
    <property type="entry name" value="RECQ-LIKE DNA HELICASE BLM"/>
    <property type="match status" value="1"/>
</dbReference>
<protein>
    <recommendedName>
        <fullName evidence="9">ATP-dependent DNA helicase RecQ</fullName>
    </recommendedName>
</protein>
<dbReference type="InterPro" id="IPR001650">
    <property type="entry name" value="Helicase_C-like"/>
</dbReference>
<dbReference type="InterPro" id="IPR014001">
    <property type="entry name" value="Helicase_ATP-bd"/>
</dbReference>
<dbReference type="GO" id="GO:0005524">
    <property type="term" value="F:ATP binding"/>
    <property type="evidence" value="ECO:0007669"/>
    <property type="project" value="UniProtKB-KW"/>
</dbReference>
<keyword evidence="2" id="KW-0067">ATP-binding</keyword>
<dbReference type="EMBL" id="NQWI01000059">
    <property type="protein sequence ID" value="PDW02611.1"/>
    <property type="molecule type" value="Genomic_DNA"/>
</dbReference>
<dbReference type="Pfam" id="PF00270">
    <property type="entry name" value="DEAD"/>
    <property type="match status" value="1"/>
</dbReference>
<dbReference type="AlphaFoldDB" id="A0A2A6RI44"/>
<evidence type="ECO:0000256" key="1">
    <source>
        <dbReference type="ARBA" id="ARBA00022741"/>
    </source>
</evidence>
<dbReference type="SMART" id="SM00487">
    <property type="entry name" value="DEXDc"/>
    <property type="match status" value="1"/>
</dbReference>
<dbReference type="Proteomes" id="UP000220527">
    <property type="component" value="Unassembled WGS sequence"/>
</dbReference>
<feature type="domain" description="Helicase C-terminal" evidence="6">
    <location>
        <begin position="387"/>
        <end position="532"/>
    </location>
</feature>
<evidence type="ECO:0000259" key="5">
    <source>
        <dbReference type="PROSITE" id="PS51192"/>
    </source>
</evidence>
<dbReference type="RefSeq" id="WP_097644550.1">
    <property type="nucleotide sequence ID" value="NZ_NQWI01000059.1"/>
</dbReference>
<evidence type="ECO:0000259" key="6">
    <source>
        <dbReference type="PROSITE" id="PS51194"/>
    </source>
</evidence>
<keyword evidence="1" id="KW-0547">Nucleotide-binding</keyword>
<name>A0A2A6RI44_9CHLR</name>
<dbReference type="SUPFAM" id="SSF52540">
    <property type="entry name" value="P-loop containing nucleoside triphosphate hydrolases"/>
    <property type="match status" value="1"/>
</dbReference>
<dbReference type="OrthoDB" id="9774462at2"/>
<dbReference type="SMART" id="SM00490">
    <property type="entry name" value="HELICc"/>
    <property type="match status" value="1"/>
</dbReference>
<comment type="caution">
    <text evidence="7">The sequence shown here is derived from an EMBL/GenBank/DDBJ whole genome shotgun (WGS) entry which is preliminary data.</text>
</comment>
<evidence type="ECO:0000313" key="7">
    <source>
        <dbReference type="EMBL" id="PDW02611.1"/>
    </source>
</evidence>
<keyword evidence="4" id="KW-0413">Isomerase</keyword>
<dbReference type="GO" id="GO:0005737">
    <property type="term" value="C:cytoplasm"/>
    <property type="evidence" value="ECO:0007669"/>
    <property type="project" value="TreeGrafter"/>
</dbReference>
<dbReference type="Gene3D" id="3.40.50.300">
    <property type="entry name" value="P-loop containing nucleotide triphosphate hydrolases"/>
    <property type="match status" value="2"/>
</dbReference>
<dbReference type="GO" id="GO:0009378">
    <property type="term" value="F:four-way junction helicase activity"/>
    <property type="evidence" value="ECO:0007669"/>
    <property type="project" value="TreeGrafter"/>
</dbReference>
<dbReference type="NCBIfam" id="NF041063">
    <property type="entry name" value="DpdF"/>
    <property type="match status" value="1"/>
</dbReference>
<evidence type="ECO:0000313" key="8">
    <source>
        <dbReference type="Proteomes" id="UP000220527"/>
    </source>
</evidence>
<evidence type="ECO:0000256" key="4">
    <source>
        <dbReference type="ARBA" id="ARBA00023235"/>
    </source>
</evidence>
<accession>A0A2A6RI44</accession>
<evidence type="ECO:0000256" key="2">
    <source>
        <dbReference type="ARBA" id="ARBA00022840"/>
    </source>
</evidence>
<feature type="domain" description="Helicase ATP-binding" evidence="5">
    <location>
        <begin position="168"/>
        <end position="359"/>
    </location>
</feature>
<dbReference type="PANTHER" id="PTHR13710">
    <property type="entry name" value="DNA HELICASE RECQ FAMILY MEMBER"/>
    <property type="match status" value="1"/>
</dbReference>
<sequence length="868" mass="96707">MSTDAIFALATRMLQDEHPDYPAYYLQQSRLCKDLDPLDQARTAACLRLTLALHDYADGRAGDADLAILLRGICRANGQSINIASALWRTIERKVADPGLLIIGEQTNRLVTIDAPAWHPHWLSHTGRIDALERRGSHQPSIGDGLLYVMTGWVHYQSEAQKAAVHAFLFAAPGSSTLVTMPTGAGKSLCMQLPAWSDTRGGTIAGGTTLVVVPTVALALDQQQRASTYFKHAIDECHRPQAWIGGMSAERKSIVRQGLSNGTLPILFLSPEALMGSELHTLAFHAASCGKLRRFVVDEAHIIDAWGANFRTDFQFLSTYRRQLLATSGGHLRTLLLTATLTTSAEYLLKNLFSEQNQLTTIHAGRLRPEIGYWMHLSRSLNERQRYVCEAIRYLPRPLILYTTTPADAEDWLKQLRRMGYRRVRSFTGTTTAQEREIRIKEWNEGRIDLMCATSAFGLGIDKRDVRTVIHACIPENVNRFYQEVGRGGRDSCSTISLLCAAQDDFSLAHSMVKSARITSDKAVPRWFGMLESGKLVKGRGDTLLIDLDAPPNDRSDIRRSPKNRDWNEHTLLLAQRAQLVGIEDARVEVEAGVPETPYDLAPLWMSVRLREPDRAYDTDYIKATFETARSAELEDLQEALQEMRRLLQDNTKQSPQRCIAATLARNYPAMAHACGGCPACRSYGQEPYAQPLSVSAELFHGPINASLLSGELAALIAQGQPLTLQYDPPLTSAGIIDILGGLLRLGVQQMILPELLLDGDGQLLPQRLSAYARTPHRLVHSQYVRDHQRDALFPLPTAVIYPVLEAEADQLHRALKLFDPIIPRINIVPRALFLPCEHGRLVDRIEGLVQDLMLLDQIVNQAEIDLF</sequence>